<evidence type="ECO:0000256" key="3">
    <source>
        <dbReference type="ARBA" id="ARBA00022692"/>
    </source>
</evidence>
<comment type="caution">
    <text evidence="9">The sequence shown here is derived from an EMBL/GenBank/DDBJ whole genome shotgun (WGS) entry which is preliminary data.</text>
</comment>
<dbReference type="GO" id="GO:0016020">
    <property type="term" value="C:membrane"/>
    <property type="evidence" value="ECO:0007669"/>
    <property type="project" value="UniProtKB-SubCell"/>
</dbReference>
<evidence type="ECO:0000256" key="2">
    <source>
        <dbReference type="ARBA" id="ARBA00022448"/>
    </source>
</evidence>
<dbReference type="EMBL" id="VOBR01000004">
    <property type="protein sequence ID" value="TWP52973.1"/>
    <property type="molecule type" value="Genomic_DNA"/>
</dbReference>
<keyword evidence="4 7" id="KW-1133">Transmembrane helix</keyword>
<evidence type="ECO:0000313" key="9">
    <source>
        <dbReference type="EMBL" id="TWP52973.1"/>
    </source>
</evidence>
<protein>
    <submittedName>
        <fullName evidence="9">Cation:proton antiporter</fullName>
    </submittedName>
</protein>
<feature type="transmembrane region" description="Helical" evidence="7">
    <location>
        <begin position="173"/>
        <end position="197"/>
    </location>
</feature>
<gene>
    <name evidence="9" type="ORF">FKR81_07680</name>
</gene>
<dbReference type="Pfam" id="PF00999">
    <property type="entry name" value="Na_H_Exchanger"/>
    <property type="match status" value="1"/>
</dbReference>
<dbReference type="InterPro" id="IPR038770">
    <property type="entry name" value="Na+/solute_symporter_sf"/>
</dbReference>
<feature type="transmembrane region" description="Helical" evidence="7">
    <location>
        <begin position="233"/>
        <end position="251"/>
    </location>
</feature>
<dbReference type="InterPro" id="IPR050794">
    <property type="entry name" value="CPA2_transporter"/>
</dbReference>
<evidence type="ECO:0000313" key="10">
    <source>
        <dbReference type="Proteomes" id="UP000316639"/>
    </source>
</evidence>
<proteinExistence type="predicted"/>
<feature type="transmembrane region" description="Helical" evidence="7">
    <location>
        <begin position="36"/>
        <end position="58"/>
    </location>
</feature>
<feature type="transmembrane region" description="Helical" evidence="7">
    <location>
        <begin position="382"/>
        <end position="401"/>
    </location>
</feature>
<feature type="transmembrane region" description="Helical" evidence="7">
    <location>
        <begin position="70"/>
        <end position="91"/>
    </location>
</feature>
<feature type="transmembrane region" description="Helical" evidence="7">
    <location>
        <begin position="103"/>
        <end position="123"/>
    </location>
</feature>
<keyword evidence="6 7" id="KW-0472">Membrane</keyword>
<dbReference type="Proteomes" id="UP000316639">
    <property type="component" value="Unassembled WGS sequence"/>
</dbReference>
<evidence type="ECO:0000256" key="7">
    <source>
        <dbReference type="SAM" id="Phobius"/>
    </source>
</evidence>
<dbReference type="RefSeq" id="WP_146350226.1">
    <property type="nucleotide sequence ID" value="NZ_VOBR01000004.1"/>
</dbReference>
<keyword evidence="10" id="KW-1185">Reference proteome</keyword>
<dbReference type="PANTHER" id="PTHR32468:SF0">
    <property type="entry name" value="K(+)_H(+) ANTIPORTER 1"/>
    <property type="match status" value="1"/>
</dbReference>
<evidence type="ECO:0000256" key="5">
    <source>
        <dbReference type="ARBA" id="ARBA00023065"/>
    </source>
</evidence>
<comment type="subcellular location">
    <subcellularLocation>
        <location evidence="1">Membrane</location>
        <topology evidence="1">Multi-pass membrane protein</topology>
    </subcellularLocation>
</comment>
<keyword evidence="2" id="KW-0813">Transport</keyword>
<dbReference type="GO" id="GO:1902600">
    <property type="term" value="P:proton transmembrane transport"/>
    <property type="evidence" value="ECO:0007669"/>
    <property type="project" value="InterPro"/>
</dbReference>
<evidence type="ECO:0000256" key="6">
    <source>
        <dbReference type="ARBA" id="ARBA00023136"/>
    </source>
</evidence>
<evidence type="ECO:0000256" key="1">
    <source>
        <dbReference type="ARBA" id="ARBA00004141"/>
    </source>
</evidence>
<dbReference type="GO" id="GO:0015297">
    <property type="term" value="F:antiporter activity"/>
    <property type="evidence" value="ECO:0007669"/>
    <property type="project" value="InterPro"/>
</dbReference>
<feature type="transmembrane region" description="Helical" evidence="7">
    <location>
        <begin position="203"/>
        <end position="221"/>
    </location>
</feature>
<feature type="transmembrane region" description="Helical" evidence="7">
    <location>
        <begin position="315"/>
        <end position="338"/>
    </location>
</feature>
<feature type="transmembrane region" description="Helical" evidence="7">
    <location>
        <begin position="285"/>
        <end position="303"/>
    </location>
</feature>
<accession>A0A563EZB9</accession>
<dbReference type="PANTHER" id="PTHR32468">
    <property type="entry name" value="CATION/H + ANTIPORTER"/>
    <property type="match status" value="1"/>
</dbReference>
<keyword evidence="5" id="KW-0406">Ion transport</keyword>
<sequence length="422" mass="44213">MDVAATAARFFLAAVVVLIVCRIVGNAVRRIGQPPVVGEMIAGVLLGPSLLGLLFPAVQETLFPSGVRPMLYVVSHIGLVGFMFLVGHEFASRKVTGLGRPAVIVSAAGVTTPLLLGMGLIFLTHDQVDVLKPGIPLWVSALFVGVTLAITAFPMLARIITERGLTNTRFGSLALACGALDDGVAWVLLAVVLGVASGDPTKVLITAGGAVVFVLVTATIGKRGLDKAINQPGATLDKLVLVTAVALFAAAWFTDTIGLYSVFGGFCVGYVFPRGQASDRVINAISPITRVVFLPLFFAYSGLNTRLAVLASPPVLLLAAAAITVAVLGKFGACWLAGRLARESHSDALRVGVLMNARGLMQLIALNVGLQAGIVTSELFSVLVLVAVVTTVMTSPWLSWLDRRDAREHGNIDEYGRQTAHG</sequence>
<feature type="transmembrane region" description="Helical" evidence="7">
    <location>
        <begin position="6"/>
        <end position="24"/>
    </location>
</feature>
<dbReference type="Gene3D" id="1.20.1530.20">
    <property type="match status" value="1"/>
</dbReference>
<name>A0A563EZB9_9PSEU</name>
<dbReference type="OrthoDB" id="9793589at2"/>
<feature type="transmembrane region" description="Helical" evidence="7">
    <location>
        <begin position="135"/>
        <end position="161"/>
    </location>
</feature>
<feature type="domain" description="Cation/H+ exchanger transmembrane" evidence="8">
    <location>
        <begin position="16"/>
        <end position="400"/>
    </location>
</feature>
<keyword evidence="3 7" id="KW-0812">Transmembrane</keyword>
<evidence type="ECO:0000256" key="4">
    <source>
        <dbReference type="ARBA" id="ARBA00022989"/>
    </source>
</evidence>
<organism evidence="9 10">
    <name type="scientific">Lentzea tibetensis</name>
    <dbReference type="NCBI Taxonomy" id="2591470"/>
    <lineage>
        <taxon>Bacteria</taxon>
        <taxon>Bacillati</taxon>
        <taxon>Actinomycetota</taxon>
        <taxon>Actinomycetes</taxon>
        <taxon>Pseudonocardiales</taxon>
        <taxon>Pseudonocardiaceae</taxon>
        <taxon>Lentzea</taxon>
    </lineage>
</organism>
<reference evidence="9 10" key="1">
    <citation type="submission" date="2019-07" db="EMBL/GenBank/DDBJ databases">
        <title>Lentzea xizangensis sp. nov., isolated from Qinghai-Tibetan Plateau Soils.</title>
        <authorList>
            <person name="Huang J."/>
        </authorList>
    </citation>
    <scope>NUCLEOTIDE SEQUENCE [LARGE SCALE GENOMIC DNA]</scope>
    <source>
        <strain evidence="9 10">FXJ1.1311</strain>
    </source>
</reference>
<dbReference type="InterPro" id="IPR006153">
    <property type="entry name" value="Cation/H_exchanger_TM"/>
</dbReference>
<dbReference type="AlphaFoldDB" id="A0A563EZB9"/>
<evidence type="ECO:0000259" key="8">
    <source>
        <dbReference type="Pfam" id="PF00999"/>
    </source>
</evidence>